<reference evidence="2 3" key="1">
    <citation type="submission" date="2019-02" db="EMBL/GenBank/DDBJ databases">
        <title>Deep-cultivation of Planctomycetes and their phenomic and genomic characterization uncovers novel biology.</title>
        <authorList>
            <person name="Wiegand S."/>
            <person name="Jogler M."/>
            <person name="Boedeker C."/>
            <person name="Pinto D."/>
            <person name="Vollmers J."/>
            <person name="Rivas-Marin E."/>
            <person name="Kohn T."/>
            <person name="Peeters S.H."/>
            <person name="Heuer A."/>
            <person name="Rast P."/>
            <person name="Oberbeckmann S."/>
            <person name="Bunk B."/>
            <person name="Jeske O."/>
            <person name="Meyerdierks A."/>
            <person name="Storesund J.E."/>
            <person name="Kallscheuer N."/>
            <person name="Luecker S."/>
            <person name="Lage O.M."/>
            <person name="Pohl T."/>
            <person name="Merkel B.J."/>
            <person name="Hornburger P."/>
            <person name="Mueller R.-W."/>
            <person name="Bruemmer F."/>
            <person name="Labrenz M."/>
            <person name="Spormann A.M."/>
            <person name="Op Den Camp H."/>
            <person name="Overmann J."/>
            <person name="Amann R."/>
            <person name="Jetten M.S.M."/>
            <person name="Mascher T."/>
            <person name="Medema M.H."/>
            <person name="Devos D.P."/>
            <person name="Kaster A.-K."/>
            <person name="Ovreas L."/>
            <person name="Rohde M."/>
            <person name="Galperin M.Y."/>
            <person name="Jogler C."/>
        </authorList>
    </citation>
    <scope>NUCLEOTIDE SEQUENCE [LARGE SCALE GENOMIC DNA]</scope>
    <source>
        <strain evidence="2 3">KOR42</strain>
    </source>
</reference>
<comment type="caution">
    <text evidence="2">The sequence shown here is derived from an EMBL/GenBank/DDBJ whole genome shotgun (WGS) entry which is preliminary data.</text>
</comment>
<dbReference type="GO" id="GO:0015074">
    <property type="term" value="P:DNA integration"/>
    <property type="evidence" value="ECO:0007669"/>
    <property type="project" value="InterPro"/>
</dbReference>
<dbReference type="InterPro" id="IPR036397">
    <property type="entry name" value="RNaseH_sf"/>
</dbReference>
<dbReference type="PROSITE" id="PS50994">
    <property type="entry name" value="INTEGRASE"/>
    <property type="match status" value="1"/>
</dbReference>
<sequence length="107" mass="12377">MKTLHLKAIQPKSFVPKTTDSRHRLGYSPNLLLDTDEPTRLNQIWVGDINYISIQDGTFCYLAMLMDLYSRKIIGWHLANDMTESLVLRHCLSLRSSSTRPYKPDSH</sequence>
<dbReference type="Gene3D" id="3.30.420.10">
    <property type="entry name" value="Ribonuclease H-like superfamily/Ribonuclease H"/>
    <property type="match status" value="1"/>
</dbReference>
<evidence type="ECO:0000259" key="1">
    <source>
        <dbReference type="PROSITE" id="PS50994"/>
    </source>
</evidence>
<evidence type="ECO:0000313" key="2">
    <source>
        <dbReference type="EMBL" id="TWT34971.1"/>
    </source>
</evidence>
<dbReference type="EMBL" id="SIHI01000087">
    <property type="protein sequence ID" value="TWT34971.1"/>
    <property type="molecule type" value="Genomic_DNA"/>
</dbReference>
<keyword evidence="3" id="KW-1185">Reference proteome</keyword>
<evidence type="ECO:0000313" key="3">
    <source>
        <dbReference type="Proteomes" id="UP000317243"/>
    </source>
</evidence>
<dbReference type="PANTHER" id="PTHR46889:SF7">
    <property type="entry name" value="TRANSPOSASE FOR INSERTION SEQUENCE ELEMENT IS904"/>
    <property type="match status" value="1"/>
</dbReference>
<dbReference type="RefSeq" id="WP_231741126.1">
    <property type="nucleotide sequence ID" value="NZ_SIHI01000087.1"/>
</dbReference>
<organism evidence="2 3">
    <name type="scientific">Thalassoglobus neptunius</name>
    <dbReference type="NCBI Taxonomy" id="1938619"/>
    <lineage>
        <taxon>Bacteria</taxon>
        <taxon>Pseudomonadati</taxon>
        <taxon>Planctomycetota</taxon>
        <taxon>Planctomycetia</taxon>
        <taxon>Planctomycetales</taxon>
        <taxon>Planctomycetaceae</taxon>
        <taxon>Thalassoglobus</taxon>
    </lineage>
</organism>
<dbReference type="InterPro" id="IPR012337">
    <property type="entry name" value="RNaseH-like_sf"/>
</dbReference>
<accession>A0A5C5V9L2</accession>
<gene>
    <name evidence="2" type="ORF">KOR42_53640</name>
</gene>
<feature type="domain" description="Integrase catalytic" evidence="1">
    <location>
        <begin position="34"/>
        <end position="107"/>
    </location>
</feature>
<proteinExistence type="predicted"/>
<dbReference type="SUPFAM" id="SSF53098">
    <property type="entry name" value="Ribonuclease H-like"/>
    <property type="match status" value="1"/>
</dbReference>
<dbReference type="Proteomes" id="UP000317243">
    <property type="component" value="Unassembled WGS sequence"/>
</dbReference>
<dbReference type="InterPro" id="IPR050900">
    <property type="entry name" value="Transposase_IS3/IS150/IS904"/>
</dbReference>
<dbReference type="InterPro" id="IPR001584">
    <property type="entry name" value="Integrase_cat-core"/>
</dbReference>
<dbReference type="AlphaFoldDB" id="A0A5C5V9L2"/>
<name>A0A5C5V9L2_9PLAN</name>
<protein>
    <submittedName>
        <fullName evidence="2">Integrase core domain protein</fullName>
    </submittedName>
</protein>
<dbReference type="GO" id="GO:0003676">
    <property type="term" value="F:nucleic acid binding"/>
    <property type="evidence" value="ECO:0007669"/>
    <property type="project" value="InterPro"/>
</dbReference>
<dbReference type="Pfam" id="PF00665">
    <property type="entry name" value="rve"/>
    <property type="match status" value="1"/>
</dbReference>
<dbReference type="PANTHER" id="PTHR46889">
    <property type="entry name" value="TRANSPOSASE INSF FOR INSERTION SEQUENCE IS3B-RELATED"/>
    <property type="match status" value="1"/>
</dbReference>